<name>A0A6P3AMH1_9BURK</name>
<accession>A0A6P3AMH1</accession>
<evidence type="ECO:0000313" key="1">
    <source>
        <dbReference type="EMBL" id="VWD48502.1"/>
    </source>
</evidence>
<proteinExistence type="predicted"/>
<dbReference type="AlphaFoldDB" id="A0A6P3AMH1"/>
<evidence type="ECO:0000313" key="2">
    <source>
        <dbReference type="Proteomes" id="UP000494182"/>
    </source>
</evidence>
<dbReference type="EMBL" id="CABVQT010000016">
    <property type="protein sequence ID" value="VWD48502.1"/>
    <property type="molecule type" value="Genomic_DNA"/>
</dbReference>
<protein>
    <submittedName>
        <fullName evidence="1">Uncharacterized protein</fullName>
    </submittedName>
</protein>
<gene>
    <name evidence="1" type="ORF">BCO71171_05174</name>
</gene>
<dbReference type="Proteomes" id="UP000494182">
    <property type="component" value="Unassembled WGS sequence"/>
</dbReference>
<reference evidence="1 2" key="1">
    <citation type="submission" date="2019-09" db="EMBL/GenBank/DDBJ databases">
        <authorList>
            <person name="Depoorter E."/>
        </authorList>
    </citation>
    <scope>NUCLEOTIDE SEQUENCE [LARGE SCALE GENOMIC DNA]</scope>
    <source>
        <strain evidence="1">R-71171</strain>
    </source>
</reference>
<sequence>MNPTRFAVAQFRAVIGTPPLTAQAPEARR</sequence>
<organism evidence="1 2">
    <name type="scientific">Burkholderia contaminans</name>
    <dbReference type="NCBI Taxonomy" id="488447"/>
    <lineage>
        <taxon>Bacteria</taxon>
        <taxon>Pseudomonadati</taxon>
        <taxon>Pseudomonadota</taxon>
        <taxon>Betaproteobacteria</taxon>
        <taxon>Burkholderiales</taxon>
        <taxon>Burkholderiaceae</taxon>
        <taxon>Burkholderia</taxon>
        <taxon>Burkholderia cepacia complex</taxon>
    </lineage>
</organism>